<keyword evidence="2" id="KW-1185">Reference proteome</keyword>
<dbReference type="OrthoDB" id="3934864at2759"/>
<comment type="caution">
    <text evidence="1">The sequence shown here is derived from an EMBL/GenBank/DDBJ whole genome shotgun (WGS) entry which is preliminary data.</text>
</comment>
<evidence type="ECO:0000313" key="2">
    <source>
        <dbReference type="Proteomes" id="UP000325902"/>
    </source>
</evidence>
<gene>
    <name evidence="1" type="ORF">DBV05_g10141</name>
</gene>
<sequence length="399" mass="44557">MASQEKASEAPLALNPHHVRGNGNGIFQLNLPSMQGIYCLEVLTYDTERSLTFACNVPISLERPETDRSPYLFPKLDLIDALRSGLLEIVEQNTQQVVQLPPTAYSPSVGHVDIPPHPRPGHTQAIIFIVFDTTAKIWKGILHPYKKYNLRLSASDGDARCYYASLSNEASSSDFPTDPSQDSGLPVRRHPGIIHFTVYDDPVPPTCSAIFSLASPICHRSGTPQFKFITEITLDASEAAHGPVTVGLYDEPFNTDAMGAASEYIRFVDTTTGEEVYFAHAHPCYYELIPTPPDFPADDFFIELWPGGKPWRHEYTLERTNKDYSNHGGLGRLEVGKKYRAELSSNLKSGFAMWMHGRKEDLLRGTAEEKRERWAPGPRGKPAISIRQLNEPVEFDVVD</sequence>
<proteinExistence type="predicted"/>
<protein>
    <submittedName>
        <fullName evidence="1">Uncharacterized protein</fullName>
    </submittedName>
</protein>
<name>A0A5N5D0L5_9PEZI</name>
<reference evidence="1 2" key="1">
    <citation type="journal article" date="2019" name="Sci. Rep.">
        <title>A multi-omics analysis of the grapevine pathogen Lasiodiplodia theobromae reveals that temperature affects the expression of virulence- and pathogenicity-related genes.</title>
        <authorList>
            <person name="Felix C."/>
            <person name="Meneses R."/>
            <person name="Goncalves M.F.M."/>
            <person name="Tilleman L."/>
            <person name="Duarte A.S."/>
            <person name="Jorrin-Novo J.V."/>
            <person name="Van de Peer Y."/>
            <person name="Deforce D."/>
            <person name="Van Nieuwerburgh F."/>
            <person name="Esteves A.C."/>
            <person name="Alves A."/>
        </authorList>
    </citation>
    <scope>NUCLEOTIDE SEQUENCE [LARGE SCALE GENOMIC DNA]</scope>
    <source>
        <strain evidence="1 2">LA-SOL3</strain>
    </source>
</reference>
<accession>A0A5N5D0L5</accession>
<evidence type="ECO:0000313" key="1">
    <source>
        <dbReference type="EMBL" id="KAB2571193.1"/>
    </source>
</evidence>
<dbReference type="EMBL" id="VCHE01000108">
    <property type="protein sequence ID" value="KAB2571193.1"/>
    <property type="molecule type" value="Genomic_DNA"/>
</dbReference>
<dbReference type="Proteomes" id="UP000325902">
    <property type="component" value="Unassembled WGS sequence"/>
</dbReference>
<dbReference type="AlphaFoldDB" id="A0A5N5D0L5"/>
<organism evidence="1 2">
    <name type="scientific">Lasiodiplodia theobromae</name>
    <dbReference type="NCBI Taxonomy" id="45133"/>
    <lineage>
        <taxon>Eukaryota</taxon>
        <taxon>Fungi</taxon>
        <taxon>Dikarya</taxon>
        <taxon>Ascomycota</taxon>
        <taxon>Pezizomycotina</taxon>
        <taxon>Dothideomycetes</taxon>
        <taxon>Dothideomycetes incertae sedis</taxon>
        <taxon>Botryosphaeriales</taxon>
        <taxon>Botryosphaeriaceae</taxon>
        <taxon>Lasiodiplodia</taxon>
    </lineage>
</organism>